<dbReference type="Proteomes" id="UP000316621">
    <property type="component" value="Chromosome 5"/>
</dbReference>
<keyword evidence="2" id="KW-1185">Reference proteome</keyword>
<name>A0A4Y7JIA2_PAPSO</name>
<proteinExistence type="predicted"/>
<feature type="non-terminal residue" evidence="1">
    <location>
        <position position="1"/>
    </location>
</feature>
<protein>
    <submittedName>
        <fullName evidence="1">Uncharacterized protein</fullName>
    </submittedName>
</protein>
<dbReference type="AlphaFoldDB" id="A0A4Y7JIA2"/>
<reference evidence="1 2" key="1">
    <citation type="journal article" date="2018" name="Science">
        <title>The opium poppy genome and morphinan production.</title>
        <authorList>
            <person name="Guo L."/>
            <person name="Winzer T."/>
            <person name="Yang X."/>
            <person name="Li Y."/>
            <person name="Ning Z."/>
            <person name="He Z."/>
            <person name="Teodor R."/>
            <person name="Lu Y."/>
            <person name="Bowser T.A."/>
            <person name="Graham I.A."/>
            <person name="Ye K."/>
        </authorList>
    </citation>
    <scope>NUCLEOTIDE SEQUENCE [LARGE SCALE GENOMIC DNA]</scope>
    <source>
        <strain evidence="2">cv. HN1</strain>
        <tissue evidence="1">Leaves</tissue>
    </source>
</reference>
<sequence>CKYLHFFEVEDTISSVPTILSGSESSRAVTGVKRCLLNIKKKENLLEAGLEGFYEKHQEQENPGGYQAAVEKVCLEVVSCAEILSARDSVAMASLASKGLNAKDLAVLSGISPMLSNDLEGRAGVGGTRVYEGGLATAVAWPRYGSTWVAGGLIFQMRCAPWRRGHELNLTV</sequence>
<evidence type="ECO:0000313" key="1">
    <source>
        <dbReference type="EMBL" id="RZC60834.1"/>
    </source>
</evidence>
<dbReference type="Gramene" id="RZC60834">
    <property type="protein sequence ID" value="RZC60834"/>
    <property type="gene ID" value="C5167_022576"/>
</dbReference>
<accession>A0A4Y7JIA2</accession>
<dbReference type="EMBL" id="CM010719">
    <property type="protein sequence ID" value="RZC60834.1"/>
    <property type="molecule type" value="Genomic_DNA"/>
</dbReference>
<organism evidence="1 2">
    <name type="scientific">Papaver somniferum</name>
    <name type="common">Opium poppy</name>
    <dbReference type="NCBI Taxonomy" id="3469"/>
    <lineage>
        <taxon>Eukaryota</taxon>
        <taxon>Viridiplantae</taxon>
        <taxon>Streptophyta</taxon>
        <taxon>Embryophyta</taxon>
        <taxon>Tracheophyta</taxon>
        <taxon>Spermatophyta</taxon>
        <taxon>Magnoliopsida</taxon>
        <taxon>Ranunculales</taxon>
        <taxon>Papaveraceae</taxon>
        <taxon>Papaveroideae</taxon>
        <taxon>Papaver</taxon>
    </lineage>
</organism>
<evidence type="ECO:0000313" key="2">
    <source>
        <dbReference type="Proteomes" id="UP000316621"/>
    </source>
</evidence>
<gene>
    <name evidence="1" type="ORF">C5167_022576</name>
</gene>